<protein>
    <submittedName>
        <fullName evidence="4">HlyD family efflux transporter periplasmic adaptor subunit</fullName>
    </submittedName>
</protein>
<accession>A0ABU8WC78</accession>
<dbReference type="Gene3D" id="2.40.50.100">
    <property type="match status" value="1"/>
</dbReference>
<comment type="subcellular location">
    <subcellularLocation>
        <location evidence="1">Cell envelope</location>
    </subcellularLocation>
</comment>
<dbReference type="PANTHER" id="PTHR32347:SF23">
    <property type="entry name" value="BLL5650 PROTEIN"/>
    <property type="match status" value="1"/>
</dbReference>
<evidence type="ECO:0000256" key="3">
    <source>
        <dbReference type="SAM" id="Coils"/>
    </source>
</evidence>
<keyword evidence="5" id="KW-1185">Reference proteome</keyword>
<reference evidence="4 5" key="1">
    <citation type="submission" date="2024-03" db="EMBL/GenBank/DDBJ databases">
        <title>Novel species of the genus Variovorax.</title>
        <authorList>
            <person name="Liu Q."/>
            <person name="Xin Y.-H."/>
        </authorList>
    </citation>
    <scope>NUCLEOTIDE SEQUENCE [LARGE SCALE GENOMIC DNA]</scope>
    <source>
        <strain evidence="4 5">KACC 18900</strain>
    </source>
</reference>
<dbReference type="RefSeq" id="WP_340340293.1">
    <property type="nucleotide sequence ID" value="NZ_JBBKZT010000001.1"/>
</dbReference>
<dbReference type="InterPro" id="IPR050465">
    <property type="entry name" value="UPF0194_transport"/>
</dbReference>
<name>A0ABU8WC78_9BURK</name>
<evidence type="ECO:0000313" key="4">
    <source>
        <dbReference type="EMBL" id="MEJ8845106.1"/>
    </source>
</evidence>
<evidence type="ECO:0000313" key="5">
    <source>
        <dbReference type="Proteomes" id="UP001385892"/>
    </source>
</evidence>
<dbReference type="SUPFAM" id="SSF111369">
    <property type="entry name" value="HlyD-like secretion proteins"/>
    <property type="match status" value="1"/>
</dbReference>
<dbReference type="PANTHER" id="PTHR32347">
    <property type="entry name" value="EFFLUX SYSTEM COMPONENT YKNX-RELATED"/>
    <property type="match status" value="1"/>
</dbReference>
<dbReference type="EMBL" id="JBBKZT010000001">
    <property type="protein sequence ID" value="MEJ8845106.1"/>
    <property type="molecule type" value="Genomic_DNA"/>
</dbReference>
<gene>
    <name evidence="4" type="ORF">WKW82_00485</name>
</gene>
<dbReference type="Proteomes" id="UP001385892">
    <property type="component" value="Unassembled WGS sequence"/>
</dbReference>
<dbReference type="Gene3D" id="1.10.287.470">
    <property type="entry name" value="Helix hairpin bin"/>
    <property type="match status" value="1"/>
</dbReference>
<comment type="caution">
    <text evidence="4">The sequence shown here is derived from an EMBL/GenBank/DDBJ whole genome shotgun (WGS) entry which is preliminary data.</text>
</comment>
<organism evidence="4 5">
    <name type="scientific">Variovorax rhizosphaerae</name>
    <dbReference type="NCBI Taxonomy" id="1836200"/>
    <lineage>
        <taxon>Bacteria</taxon>
        <taxon>Pseudomonadati</taxon>
        <taxon>Pseudomonadota</taxon>
        <taxon>Betaproteobacteria</taxon>
        <taxon>Burkholderiales</taxon>
        <taxon>Comamonadaceae</taxon>
        <taxon>Variovorax</taxon>
    </lineage>
</organism>
<feature type="coiled-coil region" evidence="3">
    <location>
        <begin position="263"/>
        <end position="314"/>
    </location>
</feature>
<keyword evidence="2 3" id="KW-0175">Coiled coil</keyword>
<proteinExistence type="predicted"/>
<evidence type="ECO:0000256" key="1">
    <source>
        <dbReference type="ARBA" id="ARBA00004196"/>
    </source>
</evidence>
<evidence type="ECO:0000256" key="2">
    <source>
        <dbReference type="ARBA" id="ARBA00023054"/>
    </source>
</evidence>
<sequence length="452" mass="48344">MNTDLFPSLVAKAHVAKTLAELAFVICNDTLALVPYRQAALIDLRGATPARVVAHSGLADVDADAPYSQWLVQVVRHFRDALAALPPGARVLALSADALPMALGDAWGDWLPAHALALGLAGPDEKLCAVLLLARAEPWPTELRPGTPGYMLARAAGVFGHAWWAMARRRPTLGARLAALPRAKLTRRLLVALAVLLLVPVREYALVPAEVVSNRTEVIASPRDGVIRQMTVKPNTPVTAGQTIAELDDTTLYNRLSVGRAALATARTELHQASQRAIETQEAKAELGLAEGRLKEREVDVESLGREMERLQIKAPAAGVFIYSDPDDWAGRPVQTGERVGLLADPGVLGLHAWAPVAEAVNLKPGAPVTLFLRVAPLSPVSGRIDYASYQVVDSPTGVASYLLRGTVTASDDNAHARIGLRGTARIAGDWTVLGYLLLRRPIAAAREWCGC</sequence>